<dbReference type="PANTHER" id="PTHR40057">
    <property type="entry name" value="SLR1162 PROTEIN"/>
    <property type="match status" value="1"/>
</dbReference>
<evidence type="ECO:0000256" key="1">
    <source>
        <dbReference type="SAM" id="Phobius"/>
    </source>
</evidence>
<dbReference type="PANTHER" id="PTHR40057:SF1">
    <property type="entry name" value="SLR1162 PROTEIN"/>
    <property type="match status" value="1"/>
</dbReference>
<gene>
    <name evidence="2" type="ORF">TrLO_g14902</name>
</gene>
<keyword evidence="3" id="KW-1185">Reference proteome</keyword>
<dbReference type="InterPro" id="IPR038762">
    <property type="entry name" value="ABM_predict"/>
</dbReference>
<dbReference type="InterPro" id="IPR011008">
    <property type="entry name" value="Dimeric_a/b-barrel"/>
</dbReference>
<feature type="transmembrane region" description="Helical" evidence="1">
    <location>
        <begin position="173"/>
        <end position="194"/>
    </location>
</feature>
<keyword evidence="1" id="KW-0472">Membrane</keyword>
<dbReference type="Proteomes" id="UP001165122">
    <property type="component" value="Unassembled WGS sequence"/>
</dbReference>
<evidence type="ECO:0008006" key="4">
    <source>
        <dbReference type="Google" id="ProtNLM"/>
    </source>
</evidence>
<evidence type="ECO:0000313" key="2">
    <source>
        <dbReference type="EMBL" id="GMH75861.1"/>
    </source>
</evidence>
<keyword evidence="1" id="KW-0812">Transmembrane</keyword>
<proteinExistence type="predicted"/>
<dbReference type="OrthoDB" id="10333080at2759"/>
<dbReference type="EMBL" id="BRXW01000737">
    <property type="protein sequence ID" value="GMH75861.1"/>
    <property type="molecule type" value="Genomic_DNA"/>
</dbReference>
<organism evidence="2 3">
    <name type="scientific">Triparma laevis f. longispina</name>
    <dbReference type="NCBI Taxonomy" id="1714387"/>
    <lineage>
        <taxon>Eukaryota</taxon>
        <taxon>Sar</taxon>
        <taxon>Stramenopiles</taxon>
        <taxon>Ochrophyta</taxon>
        <taxon>Bolidophyceae</taxon>
        <taxon>Parmales</taxon>
        <taxon>Triparmaceae</taxon>
        <taxon>Triparma</taxon>
    </lineage>
</organism>
<sequence>MRVRPSTRRSKGYKGIVTQSEWDMKELLGPTLDTDGTEVLPSEDEETDSGPCTITLRQNVKNSLILEFQEWQAGILAEQSASPGYLAATVIREDAEGQDESSFLVILKYLSASTAQAWNQSAARMKWMDKLRKITGDTSTGQASIALGLDTPTFHNVLHAPAKSFWWNRRMWLLIWCQVFCWVEFWEYVIQFLVNMFNQMDAWSNLSFHVKLLFGTFFSTIMIDLVSMHPVCKLCKKIGYL</sequence>
<reference evidence="3" key="1">
    <citation type="journal article" date="2023" name="Commun. Biol.">
        <title>Genome analysis of Parmales, the sister group of diatoms, reveals the evolutionary specialization of diatoms from phago-mixotrophs to photoautotrophs.</title>
        <authorList>
            <person name="Ban H."/>
            <person name="Sato S."/>
            <person name="Yoshikawa S."/>
            <person name="Yamada K."/>
            <person name="Nakamura Y."/>
            <person name="Ichinomiya M."/>
            <person name="Sato N."/>
            <person name="Blanc-Mathieu R."/>
            <person name="Endo H."/>
            <person name="Kuwata A."/>
            <person name="Ogata H."/>
        </authorList>
    </citation>
    <scope>NUCLEOTIDE SEQUENCE [LARGE SCALE GENOMIC DNA]</scope>
    <source>
        <strain evidence="3">NIES 3700</strain>
    </source>
</reference>
<evidence type="ECO:0000313" key="3">
    <source>
        <dbReference type="Proteomes" id="UP001165122"/>
    </source>
</evidence>
<protein>
    <recommendedName>
        <fullName evidence="4">ABM domain-containing protein</fullName>
    </recommendedName>
</protein>
<keyword evidence="1" id="KW-1133">Transmembrane helix</keyword>
<accession>A0A9W7AMV0</accession>
<feature type="transmembrane region" description="Helical" evidence="1">
    <location>
        <begin position="206"/>
        <end position="227"/>
    </location>
</feature>
<dbReference type="AlphaFoldDB" id="A0A9W7AMV0"/>
<name>A0A9W7AMV0_9STRA</name>
<comment type="caution">
    <text evidence="2">The sequence shown here is derived from an EMBL/GenBank/DDBJ whole genome shotgun (WGS) entry which is preliminary data.</text>
</comment>
<dbReference type="SUPFAM" id="SSF54909">
    <property type="entry name" value="Dimeric alpha+beta barrel"/>
    <property type="match status" value="1"/>
</dbReference>